<keyword evidence="3" id="KW-0238">DNA-binding</keyword>
<evidence type="ECO:0000256" key="3">
    <source>
        <dbReference type="ARBA" id="ARBA00023125"/>
    </source>
</evidence>
<feature type="region of interest" description="Disordered" evidence="7">
    <location>
        <begin position="53"/>
        <end position="72"/>
    </location>
</feature>
<organism evidence="9 10">
    <name type="scientific">Ficus carica</name>
    <name type="common">Common fig</name>
    <dbReference type="NCBI Taxonomy" id="3494"/>
    <lineage>
        <taxon>Eukaryota</taxon>
        <taxon>Viridiplantae</taxon>
        <taxon>Streptophyta</taxon>
        <taxon>Embryophyta</taxon>
        <taxon>Tracheophyta</taxon>
        <taxon>Spermatophyta</taxon>
        <taxon>Magnoliopsida</taxon>
        <taxon>eudicotyledons</taxon>
        <taxon>Gunneridae</taxon>
        <taxon>Pentapetalae</taxon>
        <taxon>rosids</taxon>
        <taxon>fabids</taxon>
        <taxon>Rosales</taxon>
        <taxon>Moraceae</taxon>
        <taxon>Ficeae</taxon>
        <taxon>Ficus</taxon>
    </lineage>
</organism>
<dbReference type="SUPFAM" id="SSF118290">
    <property type="entry name" value="WRKY DNA-binding domain"/>
    <property type="match status" value="1"/>
</dbReference>
<evidence type="ECO:0000256" key="6">
    <source>
        <dbReference type="SAM" id="Coils"/>
    </source>
</evidence>
<evidence type="ECO:0000256" key="1">
    <source>
        <dbReference type="ARBA" id="ARBA00004123"/>
    </source>
</evidence>
<dbReference type="Pfam" id="PF03106">
    <property type="entry name" value="WRKY"/>
    <property type="match status" value="1"/>
</dbReference>
<dbReference type="InterPro" id="IPR036576">
    <property type="entry name" value="WRKY_dom_sf"/>
</dbReference>
<dbReference type="PANTHER" id="PTHR31429:SF38">
    <property type="entry name" value="WRKY TRANSCRIPTION FACTOR 40-RELATED"/>
    <property type="match status" value="1"/>
</dbReference>
<feature type="region of interest" description="Disordered" evidence="7">
    <location>
        <begin position="187"/>
        <end position="216"/>
    </location>
</feature>
<comment type="subcellular location">
    <subcellularLocation>
        <location evidence="1">Nucleus</location>
    </subcellularLocation>
</comment>
<feature type="domain" description="WRKY" evidence="8">
    <location>
        <begin position="92"/>
        <end position="158"/>
    </location>
</feature>
<dbReference type="PANTHER" id="PTHR31429">
    <property type="entry name" value="WRKY TRANSCRIPTION FACTOR 36-RELATED"/>
    <property type="match status" value="1"/>
</dbReference>
<evidence type="ECO:0000256" key="4">
    <source>
        <dbReference type="ARBA" id="ARBA00023163"/>
    </source>
</evidence>
<evidence type="ECO:0000256" key="7">
    <source>
        <dbReference type="SAM" id="MobiDB-lite"/>
    </source>
</evidence>
<dbReference type="PROSITE" id="PS50811">
    <property type="entry name" value="WRKY"/>
    <property type="match status" value="1"/>
</dbReference>
<feature type="coiled-coil region" evidence="6">
    <location>
        <begin position="4"/>
        <end position="31"/>
    </location>
</feature>
<keyword evidence="4" id="KW-0804">Transcription</keyword>
<proteinExistence type="predicted"/>
<keyword evidence="5" id="KW-0539">Nucleus</keyword>
<evidence type="ECO:0000259" key="8">
    <source>
        <dbReference type="PROSITE" id="PS50811"/>
    </source>
</evidence>
<dbReference type="GO" id="GO:0043565">
    <property type="term" value="F:sequence-specific DNA binding"/>
    <property type="evidence" value="ECO:0007669"/>
    <property type="project" value="InterPro"/>
</dbReference>
<sequence>MDARTYHQNKMESLQAELESMKKENETLRFMLQVTSKKCKRLEGYLKEGSLLETNGTQKRPRTTFDNNKNNNQFPVANKTSQFFVKTDSKDNNNLIVKDGYQWRKYGQKVTKDNPFPRAYFRCSMAPGCPVKKKVQRSMEDNSILVATYEGQHNHDTCCSSGQYFSSSLDDDHEIIAFNKGYVANFPPTDNHHHDHNNQTRSTASTTSPSSPPPITLDLSLSGGSTNNYQELNNREIEVLADHQYSCNNKSINLNKKPKKELEEYVTSLTKDRNFTVALAKAVARSFNADLHHHP</sequence>
<comment type="caution">
    <text evidence="9">The sequence shown here is derived from an EMBL/GenBank/DDBJ whole genome shotgun (WGS) entry which is preliminary data.</text>
</comment>
<dbReference type="Proteomes" id="UP001187192">
    <property type="component" value="Unassembled WGS sequence"/>
</dbReference>
<gene>
    <name evidence="9" type="ORF">TIFTF001_005202</name>
</gene>
<evidence type="ECO:0000313" key="10">
    <source>
        <dbReference type="Proteomes" id="UP001187192"/>
    </source>
</evidence>
<protein>
    <recommendedName>
        <fullName evidence="8">WRKY domain-containing protein</fullName>
    </recommendedName>
</protein>
<keyword evidence="2" id="KW-0805">Transcription regulation</keyword>
<evidence type="ECO:0000256" key="2">
    <source>
        <dbReference type="ARBA" id="ARBA00023015"/>
    </source>
</evidence>
<reference evidence="9" key="1">
    <citation type="submission" date="2023-07" db="EMBL/GenBank/DDBJ databases">
        <title>draft genome sequence of fig (Ficus carica).</title>
        <authorList>
            <person name="Takahashi T."/>
            <person name="Nishimura K."/>
        </authorList>
    </citation>
    <scope>NUCLEOTIDE SEQUENCE</scope>
</reference>
<dbReference type="SMART" id="SM00774">
    <property type="entry name" value="WRKY"/>
    <property type="match status" value="1"/>
</dbReference>
<dbReference type="AlphaFoldDB" id="A0AA87ZXK5"/>
<keyword evidence="10" id="KW-1185">Reference proteome</keyword>
<dbReference type="GO" id="GO:0005634">
    <property type="term" value="C:nucleus"/>
    <property type="evidence" value="ECO:0007669"/>
    <property type="project" value="UniProtKB-SubCell"/>
</dbReference>
<evidence type="ECO:0000256" key="5">
    <source>
        <dbReference type="ARBA" id="ARBA00023242"/>
    </source>
</evidence>
<dbReference type="Gene3D" id="2.20.25.80">
    <property type="entry name" value="WRKY domain"/>
    <property type="match status" value="1"/>
</dbReference>
<dbReference type="EMBL" id="BTGU01000005">
    <property type="protein sequence ID" value="GMN35293.1"/>
    <property type="molecule type" value="Genomic_DNA"/>
</dbReference>
<dbReference type="InterPro" id="IPR044810">
    <property type="entry name" value="WRKY_plant"/>
</dbReference>
<keyword evidence="6" id="KW-0175">Coiled coil</keyword>
<evidence type="ECO:0000313" key="9">
    <source>
        <dbReference type="EMBL" id="GMN35293.1"/>
    </source>
</evidence>
<accession>A0AA87ZXK5</accession>
<dbReference type="GO" id="GO:0003700">
    <property type="term" value="F:DNA-binding transcription factor activity"/>
    <property type="evidence" value="ECO:0007669"/>
    <property type="project" value="InterPro"/>
</dbReference>
<name>A0AA87ZXK5_FICCA</name>
<dbReference type="InterPro" id="IPR003657">
    <property type="entry name" value="WRKY_dom"/>
</dbReference>